<dbReference type="InterPro" id="IPR036390">
    <property type="entry name" value="WH_DNA-bd_sf"/>
</dbReference>
<dbReference type="InterPro" id="IPR036388">
    <property type="entry name" value="WH-like_DNA-bd_sf"/>
</dbReference>
<comment type="caution">
    <text evidence="4">The sequence shown here is derived from an EMBL/GenBank/DDBJ whole genome shotgun (WGS) entry which is preliminary data.</text>
</comment>
<dbReference type="Proteomes" id="UP001589738">
    <property type="component" value="Unassembled WGS sequence"/>
</dbReference>
<dbReference type="Gene3D" id="1.10.10.10">
    <property type="entry name" value="Winged helix-like DNA-binding domain superfamily/Winged helix DNA-binding domain"/>
    <property type="match status" value="1"/>
</dbReference>
<evidence type="ECO:0000256" key="2">
    <source>
        <dbReference type="ARBA" id="ARBA00034078"/>
    </source>
</evidence>
<dbReference type="RefSeq" id="WP_160545476.1">
    <property type="nucleotide sequence ID" value="NZ_JBHLUU010000016.1"/>
</dbReference>
<evidence type="ECO:0000256" key="3">
    <source>
        <dbReference type="ARBA" id="ARBA00040173"/>
    </source>
</evidence>
<dbReference type="PROSITE" id="PS51197">
    <property type="entry name" value="HTH_RRF2_2"/>
    <property type="match status" value="1"/>
</dbReference>
<accession>A0ABV6KMN3</accession>
<organism evidence="4 5">
    <name type="scientific">Robertmurraya beringensis</name>
    <dbReference type="NCBI Taxonomy" id="641660"/>
    <lineage>
        <taxon>Bacteria</taxon>
        <taxon>Bacillati</taxon>
        <taxon>Bacillota</taxon>
        <taxon>Bacilli</taxon>
        <taxon>Bacillales</taxon>
        <taxon>Bacillaceae</taxon>
        <taxon>Robertmurraya</taxon>
    </lineage>
</organism>
<dbReference type="PANTHER" id="PTHR33221">
    <property type="entry name" value="WINGED HELIX-TURN-HELIX TRANSCRIPTIONAL REGULATOR, RRF2 FAMILY"/>
    <property type="match status" value="1"/>
</dbReference>
<proteinExistence type="predicted"/>
<dbReference type="PANTHER" id="PTHR33221:SF4">
    <property type="entry name" value="HTH-TYPE TRANSCRIPTIONAL REPRESSOR NSRR"/>
    <property type="match status" value="1"/>
</dbReference>
<keyword evidence="1" id="KW-0238">DNA-binding</keyword>
<reference evidence="4 5" key="1">
    <citation type="submission" date="2024-09" db="EMBL/GenBank/DDBJ databases">
        <authorList>
            <person name="Sun Q."/>
            <person name="Mori K."/>
        </authorList>
    </citation>
    <scope>NUCLEOTIDE SEQUENCE [LARGE SCALE GENOMIC DNA]</scope>
    <source>
        <strain evidence="4 5">CGMCC 1.9126</strain>
    </source>
</reference>
<gene>
    <name evidence="4" type="ORF">ACFFHF_04630</name>
</gene>
<sequence>MQLTTYTDYTLRVLIYLGMQTNGEKSNIKEISSFYNISNNHLSKVVYELGKLGMIETVRGRNGGIKLAKEPTQINIGAIVRHTESPINLVECFDETRNTCKLSPACKLKFVLNEALNSYMKVLDGYTLEDLLQNREELKTLF</sequence>
<keyword evidence="5" id="KW-1185">Reference proteome</keyword>
<dbReference type="EMBL" id="JBHLUU010000016">
    <property type="protein sequence ID" value="MFC0474582.1"/>
    <property type="molecule type" value="Genomic_DNA"/>
</dbReference>
<comment type="cofactor">
    <cofactor evidence="2">
        <name>[2Fe-2S] cluster</name>
        <dbReference type="ChEBI" id="CHEBI:190135"/>
    </cofactor>
</comment>
<protein>
    <recommendedName>
        <fullName evidence="3">HTH-type transcriptional regulator NsrR</fullName>
    </recommendedName>
</protein>
<evidence type="ECO:0000313" key="5">
    <source>
        <dbReference type="Proteomes" id="UP001589738"/>
    </source>
</evidence>
<evidence type="ECO:0000313" key="4">
    <source>
        <dbReference type="EMBL" id="MFC0474582.1"/>
    </source>
</evidence>
<dbReference type="Pfam" id="PF02082">
    <property type="entry name" value="Rrf2"/>
    <property type="match status" value="1"/>
</dbReference>
<name>A0ABV6KMN3_9BACI</name>
<dbReference type="NCBIfam" id="TIGR00738">
    <property type="entry name" value="rrf2_super"/>
    <property type="match status" value="1"/>
</dbReference>
<dbReference type="InterPro" id="IPR000944">
    <property type="entry name" value="Tscrpt_reg_Rrf2"/>
</dbReference>
<dbReference type="SUPFAM" id="SSF46785">
    <property type="entry name" value="Winged helix' DNA-binding domain"/>
    <property type="match status" value="1"/>
</dbReference>
<evidence type="ECO:0000256" key="1">
    <source>
        <dbReference type="ARBA" id="ARBA00023125"/>
    </source>
</evidence>